<gene>
    <name evidence="2" type="primary">LOC107805768</name>
</gene>
<proteinExistence type="predicted"/>
<keyword evidence="1" id="KW-1185">Reference proteome</keyword>
<reference evidence="1" key="1">
    <citation type="journal article" date="2014" name="Nat. Commun.">
        <title>The tobacco genome sequence and its comparison with those of tomato and potato.</title>
        <authorList>
            <person name="Sierro N."/>
            <person name="Battey J.N."/>
            <person name="Ouadi S."/>
            <person name="Bakaher N."/>
            <person name="Bovet L."/>
            <person name="Willig A."/>
            <person name="Goepfert S."/>
            <person name="Peitsch M.C."/>
            <person name="Ivanov N.V."/>
        </authorList>
    </citation>
    <scope>NUCLEOTIDE SEQUENCE [LARGE SCALE GENOMIC DNA]</scope>
</reference>
<sequence>MEQEMPIGYSKVTWIEHVEADDTAIYNIYKPLLNSGLAFGAKRWIATLDRQCEWLASAMATNLPDDNMTNMILGGPEGRKSVLKLAERMIISYCSGVSATTAHQWTTLSGSVVQKMMFESCLGKALMFQADLLALSCALLLPSGS</sequence>
<protein>
    <submittedName>
        <fullName evidence="2">Homeobox-leucine zipper protein ROC1-like isoform X1</fullName>
    </submittedName>
</protein>
<dbReference type="RefSeq" id="XP_075078766.1">
    <property type="nucleotide sequence ID" value="XM_075222665.1"/>
</dbReference>
<accession>A0AC58S1A0</accession>
<dbReference type="Proteomes" id="UP000790787">
    <property type="component" value="Chromosome 10"/>
</dbReference>
<organism evidence="1 2">
    <name type="scientific">Nicotiana tabacum</name>
    <name type="common">Common tobacco</name>
    <dbReference type="NCBI Taxonomy" id="4097"/>
    <lineage>
        <taxon>Eukaryota</taxon>
        <taxon>Viridiplantae</taxon>
        <taxon>Streptophyta</taxon>
        <taxon>Embryophyta</taxon>
        <taxon>Tracheophyta</taxon>
        <taxon>Spermatophyta</taxon>
        <taxon>Magnoliopsida</taxon>
        <taxon>eudicotyledons</taxon>
        <taxon>Gunneridae</taxon>
        <taxon>Pentapetalae</taxon>
        <taxon>asterids</taxon>
        <taxon>lamiids</taxon>
        <taxon>Solanales</taxon>
        <taxon>Solanaceae</taxon>
        <taxon>Nicotianoideae</taxon>
        <taxon>Nicotianeae</taxon>
        <taxon>Nicotiana</taxon>
    </lineage>
</organism>
<evidence type="ECO:0000313" key="2">
    <source>
        <dbReference type="RefSeq" id="XP_075078766.1"/>
    </source>
</evidence>
<evidence type="ECO:0000313" key="1">
    <source>
        <dbReference type="Proteomes" id="UP000790787"/>
    </source>
</evidence>
<reference evidence="2" key="2">
    <citation type="submission" date="2025-08" db="UniProtKB">
        <authorList>
            <consortium name="RefSeq"/>
        </authorList>
    </citation>
    <scope>IDENTIFICATION</scope>
    <source>
        <tissue evidence="2">Leaf</tissue>
    </source>
</reference>
<name>A0AC58S1A0_TOBAC</name>